<dbReference type="GO" id="GO:0008705">
    <property type="term" value="F:methionine synthase activity"/>
    <property type="evidence" value="ECO:0007669"/>
    <property type="project" value="UniProtKB-EC"/>
</dbReference>
<dbReference type="EC" id="2.1.1.13" evidence="1"/>
<comment type="caution">
    <text evidence="1">The sequence shown here is derived from an EMBL/GenBank/DDBJ whole genome shotgun (WGS) entry which is preliminary data.</text>
</comment>
<protein>
    <submittedName>
        <fullName evidence="1">5-methyltetrahydrofolate--homocysteine methyltransferase</fullName>
        <ecNumber evidence="1">2.1.1.13</ecNumber>
    </submittedName>
</protein>
<evidence type="ECO:0000313" key="2">
    <source>
        <dbReference type="Proteomes" id="UP000037446"/>
    </source>
</evidence>
<dbReference type="Proteomes" id="UP000037446">
    <property type="component" value="Unassembled WGS sequence"/>
</dbReference>
<accession>A0A0L1K9S8</accession>
<sequence>MVFSRPTAGLPNDGYEIESRFPQNPRTEASMGRVVFIQSFRGSILLAETKSNIPKGLESSRVEAGKSLYKNDKFQGRSL</sequence>
<dbReference type="STRING" id="1306953.J121_1295"/>
<dbReference type="PATRIC" id="fig|1306953.7.peg.1329"/>
<organism evidence="1 2">
    <name type="scientific">Qipengyuania citrea LAMA 915</name>
    <dbReference type="NCBI Taxonomy" id="1306953"/>
    <lineage>
        <taxon>Bacteria</taxon>
        <taxon>Pseudomonadati</taxon>
        <taxon>Pseudomonadota</taxon>
        <taxon>Alphaproteobacteria</taxon>
        <taxon>Sphingomonadales</taxon>
        <taxon>Erythrobacteraceae</taxon>
        <taxon>Qipengyuania</taxon>
    </lineage>
</organism>
<dbReference type="EMBL" id="JYNE01000028">
    <property type="protein sequence ID" value="KNH00681.1"/>
    <property type="molecule type" value="Genomic_DNA"/>
</dbReference>
<evidence type="ECO:0000313" key="1">
    <source>
        <dbReference type="EMBL" id="KNH00681.1"/>
    </source>
</evidence>
<dbReference type="GO" id="GO:0032259">
    <property type="term" value="P:methylation"/>
    <property type="evidence" value="ECO:0007669"/>
    <property type="project" value="UniProtKB-KW"/>
</dbReference>
<reference evidence="1" key="1">
    <citation type="submission" date="2015-02" db="EMBL/GenBank/DDBJ databases">
        <authorList>
            <person name="Chooi Y.-H."/>
        </authorList>
    </citation>
    <scope>NUCLEOTIDE SEQUENCE [LARGE SCALE GENOMIC DNA]</scope>
    <source>
        <strain evidence="1">LAMA 915</strain>
    </source>
</reference>
<keyword evidence="1" id="KW-0489">Methyltransferase</keyword>
<gene>
    <name evidence="1" type="ORF">J121_1295</name>
</gene>
<dbReference type="AlphaFoldDB" id="A0A0L1K9S8"/>
<name>A0A0L1K9S8_9SPHN</name>
<proteinExistence type="predicted"/>
<keyword evidence="1" id="KW-0808">Transferase</keyword>